<accession>A0ABU9G3M9</accession>
<evidence type="ECO:0000256" key="12">
    <source>
        <dbReference type="RuleBase" id="RU003357"/>
    </source>
</evidence>
<dbReference type="Pfam" id="PF07715">
    <property type="entry name" value="Plug"/>
    <property type="match status" value="1"/>
</dbReference>
<dbReference type="SUPFAM" id="SSF56935">
    <property type="entry name" value="Porins"/>
    <property type="match status" value="1"/>
</dbReference>
<dbReference type="EMBL" id="JBAKAR010000005">
    <property type="protein sequence ID" value="MEL0613087.1"/>
    <property type="molecule type" value="Genomic_DNA"/>
</dbReference>
<protein>
    <submittedName>
        <fullName evidence="15">TonB-dependent receptor</fullName>
    </submittedName>
</protein>
<evidence type="ECO:0000259" key="14">
    <source>
        <dbReference type="Pfam" id="PF07715"/>
    </source>
</evidence>
<evidence type="ECO:0000256" key="4">
    <source>
        <dbReference type="ARBA" id="ARBA00022496"/>
    </source>
</evidence>
<keyword evidence="9 11" id="KW-0472">Membrane</keyword>
<evidence type="ECO:0000313" key="16">
    <source>
        <dbReference type="Proteomes" id="UP001379949"/>
    </source>
</evidence>
<gene>
    <name evidence="15" type="ORF">V6242_08005</name>
</gene>
<name>A0ABU9G3M9_9GAMM</name>
<keyword evidence="15" id="KW-0675">Receptor</keyword>
<evidence type="ECO:0000256" key="3">
    <source>
        <dbReference type="ARBA" id="ARBA00022452"/>
    </source>
</evidence>
<keyword evidence="6" id="KW-0408">Iron</keyword>
<evidence type="ECO:0000256" key="1">
    <source>
        <dbReference type="ARBA" id="ARBA00004571"/>
    </source>
</evidence>
<evidence type="ECO:0000313" key="15">
    <source>
        <dbReference type="EMBL" id="MEL0613087.1"/>
    </source>
</evidence>
<evidence type="ECO:0000256" key="7">
    <source>
        <dbReference type="ARBA" id="ARBA00023065"/>
    </source>
</evidence>
<dbReference type="InterPro" id="IPR000531">
    <property type="entry name" value="Beta-barrel_TonB"/>
</dbReference>
<dbReference type="InterPro" id="IPR036942">
    <property type="entry name" value="Beta-barrel_TonB_sf"/>
</dbReference>
<keyword evidence="7" id="KW-0406">Ion transport</keyword>
<dbReference type="PROSITE" id="PS52016">
    <property type="entry name" value="TONB_DEPENDENT_REC_3"/>
    <property type="match status" value="1"/>
</dbReference>
<comment type="subcellular location">
    <subcellularLocation>
        <location evidence="1 11">Cell outer membrane</location>
        <topology evidence="1 11">Multi-pass membrane protein</topology>
    </subcellularLocation>
</comment>
<keyword evidence="10 11" id="KW-0998">Cell outer membrane</keyword>
<keyword evidence="8 12" id="KW-0798">TonB box</keyword>
<dbReference type="PANTHER" id="PTHR32552:SF81">
    <property type="entry name" value="TONB-DEPENDENT OUTER MEMBRANE RECEPTOR"/>
    <property type="match status" value="1"/>
</dbReference>
<dbReference type="InterPro" id="IPR012910">
    <property type="entry name" value="Plug_dom"/>
</dbReference>
<reference evidence="15 16" key="1">
    <citation type="submission" date="2024-02" db="EMBL/GenBank/DDBJ databases">
        <title>Bacteria isolated from the canopy kelp, Nereocystis luetkeana.</title>
        <authorList>
            <person name="Pfister C.A."/>
            <person name="Younker I.T."/>
            <person name="Light S.H."/>
        </authorList>
    </citation>
    <scope>NUCLEOTIDE SEQUENCE [LARGE SCALE GENOMIC DNA]</scope>
    <source>
        <strain evidence="15 16">TI.4.07</strain>
    </source>
</reference>
<keyword evidence="5 11" id="KW-0812">Transmembrane</keyword>
<feature type="domain" description="TonB-dependent receptor-like beta-barrel" evidence="13">
    <location>
        <begin position="274"/>
        <end position="655"/>
    </location>
</feature>
<evidence type="ECO:0000256" key="11">
    <source>
        <dbReference type="PROSITE-ProRule" id="PRU01360"/>
    </source>
</evidence>
<evidence type="ECO:0000256" key="9">
    <source>
        <dbReference type="ARBA" id="ARBA00023136"/>
    </source>
</evidence>
<dbReference type="Pfam" id="PF00593">
    <property type="entry name" value="TonB_dep_Rec_b-barrel"/>
    <property type="match status" value="1"/>
</dbReference>
<keyword evidence="2 11" id="KW-0813">Transport</keyword>
<comment type="caution">
    <text evidence="15">The sequence shown here is derived from an EMBL/GenBank/DDBJ whole genome shotgun (WGS) entry which is preliminary data.</text>
</comment>
<evidence type="ECO:0000256" key="5">
    <source>
        <dbReference type="ARBA" id="ARBA00022692"/>
    </source>
</evidence>
<evidence type="ECO:0000256" key="8">
    <source>
        <dbReference type="ARBA" id="ARBA00023077"/>
    </source>
</evidence>
<proteinExistence type="inferred from homology"/>
<comment type="similarity">
    <text evidence="11 12">Belongs to the TonB-dependent receptor family.</text>
</comment>
<dbReference type="InterPro" id="IPR039426">
    <property type="entry name" value="TonB-dep_rcpt-like"/>
</dbReference>
<evidence type="ECO:0000259" key="13">
    <source>
        <dbReference type="Pfam" id="PF00593"/>
    </source>
</evidence>
<dbReference type="Proteomes" id="UP001379949">
    <property type="component" value="Unassembled WGS sequence"/>
</dbReference>
<dbReference type="RefSeq" id="WP_341566908.1">
    <property type="nucleotide sequence ID" value="NZ_JBAKAR010000005.1"/>
</dbReference>
<dbReference type="PANTHER" id="PTHR32552">
    <property type="entry name" value="FERRICHROME IRON RECEPTOR-RELATED"/>
    <property type="match status" value="1"/>
</dbReference>
<keyword evidence="3 11" id="KW-1134">Transmembrane beta strand</keyword>
<evidence type="ECO:0000256" key="10">
    <source>
        <dbReference type="ARBA" id="ARBA00023237"/>
    </source>
</evidence>
<dbReference type="Gene3D" id="2.40.170.20">
    <property type="entry name" value="TonB-dependent receptor, beta-barrel domain"/>
    <property type="match status" value="1"/>
</dbReference>
<evidence type="ECO:0000256" key="6">
    <source>
        <dbReference type="ARBA" id="ARBA00023004"/>
    </source>
</evidence>
<sequence length="685" mass="74678">MHHSKKSFSKAFPSDLSRIAIAVISVNAAIISPNLLAEDSKTLPNLIVSGEKVDKDIKDTTTAVTVFSEENYESGEVKEVNDIVVQAPNVTSAGFGTINIRGINGAGAATGSEAYATGGKPRIATTVDGVTEAWGGYNYTPAGLWDVQSVEVLRGPQSTSQGTNAIGGAVVIKTNDPSFTPESAVRLGLEQYDNDNLKYNLAGMNSGALIDDELAYRITFSGTKGEGWMNYDTSSVTDAPDLNDSESTNFQGKLLWTPSNIKGLTAQLNISHRENEGEYLSWASDTATQTLDLDSDNTRIQDSTVDTVSFDIDYQLSNTVKNILQVSYSKQDSYFEQYSSVTNVKRTEETMALENRILFTPSNSKTTSLLGFYAAQTDTTLDVETSWATHAYLGDGTTKTVALFGETSYDINDKFTVTAGGRIHNETQDRVLVKTNGSGVETDLDQDTTETEFLPSLSTTYDISKTTTLGASVRRGYNSGGAGLDFSNEYFTYDKEEVTAYELSSKSRFNNISVNASVFYNDYSGYQAAESGHIYNLEGVYTYGAELEVIAQINPDLEINGSIGTLKTKINETSSDTSDWDGNEVTYAPDLNLGLGFTQFVGEHWSFGADATYVSEYYSDLDNDEDYTAGDYIVTNTRIKYELDNLTIDGYIKNLTNEDIVYLSRSTTSSIGQSRTIGISATYRM</sequence>
<keyword evidence="4" id="KW-0410">Iron transport</keyword>
<keyword evidence="16" id="KW-1185">Reference proteome</keyword>
<feature type="domain" description="TonB-dependent receptor plug" evidence="14">
    <location>
        <begin position="57"/>
        <end position="169"/>
    </location>
</feature>
<organism evidence="15 16">
    <name type="scientific">Marinomonas arenicola</name>
    <dbReference type="NCBI Taxonomy" id="569601"/>
    <lineage>
        <taxon>Bacteria</taxon>
        <taxon>Pseudomonadati</taxon>
        <taxon>Pseudomonadota</taxon>
        <taxon>Gammaproteobacteria</taxon>
        <taxon>Oceanospirillales</taxon>
        <taxon>Oceanospirillaceae</taxon>
        <taxon>Marinomonas</taxon>
    </lineage>
</organism>
<evidence type="ECO:0000256" key="2">
    <source>
        <dbReference type="ARBA" id="ARBA00022448"/>
    </source>
</evidence>